<dbReference type="Proteomes" id="UP000078540">
    <property type="component" value="Unassembled WGS sequence"/>
</dbReference>
<dbReference type="AlphaFoldDB" id="A0A195BN79"/>
<proteinExistence type="predicted"/>
<organism evidence="1 2">
    <name type="scientific">Atta colombica</name>
    <dbReference type="NCBI Taxonomy" id="520822"/>
    <lineage>
        <taxon>Eukaryota</taxon>
        <taxon>Metazoa</taxon>
        <taxon>Ecdysozoa</taxon>
        <taxon>Arthropoda</taxon>
        <taxon>Hexapoda</taxon>
        <taxon>Insecta</taxon>
        <taxon>Pterygota</taxon>
        <taxon>Neoptera</taxon>
        <taxon>Endopterygota</taxon>
        <taxon>Hymenoptera</taxon>
        <taxon>Apocrita</taxon>
        <taxon>Aculeata</taxon>
        <taxon>Formicoidea</taxon>
        <taxon>Formicidae</taxon>
        <taxon>Myrmicinae</taxon>
        <taxon>Atta</taxon>
    </lineage>
</organism>
<sequence>MSASLAPVGNPGSWFWSLVRASTTDDTSGRVKRRQSDASHCEQVQPNKKCLTVSRSYDDKSLAIGGRNIIVRRVIAVARTLAEETTSNTSHSVENLCVRLTQFPSIILRIINPSVHDGLSRYQINFPSVKSQRRPHCLSEDWPARHRVYQQIEHSTRNYAHYAPRVARARERRHYTRKRVISVIISISAVPEISSSRSRYFRSVPCEGMRSETSATMMARLAEGAPDLIHYVSLLRGVYFI</sequence>
<reference evidence="1 2" key="1">
    <citation type="submission" date="2015-09" db="EMBL/GenBank/DDBJ databases">
        <title>Atta colombica WGS genome.</title>
        <authorList>
            <person name="Nygaard S."/>
            <person name="Hu H."/>
            <person name="Boomsma J."/>
            <person name="Zhang G."/>
        </authorList>
    </citation>
    <scope>NUCLEOTIDE SEQUENCE [LARGE SCALE GENOMIC DNA]</scope>
    <source>
        <strain evidence="1">Treedump-2</strain>
        <tissue evidence="1">Whole body</tissue>
    </source>
</reference>
<evidence type="ECO:0000313" key="2">
    <source>
        <dbReference type="Proteomes" id="UP000078540"/>
    </source>
</evidence>
<evidence type="ECO:0000313" key="1">
    <source>
        <dbReference type="EMBL" id="KYM87485.1"/>
    </source>
</evidence>
<protein>
    <submittedName>
        <fullName evidence="1">Uncharacterized protein</fullName>
    </submittedName>
</protein>
<accession>A0A195BN79</accession>
<name>A0A195BN79_9HYME</name>
<keyword evidence="2" id="KW-1185">Reference proteome</keyword>
<gene>
    <name evidence="1" type="ORF">ALC53_03384</name>
</gene>
<dbReference type="EMBL" id="KQ976432">
    <property type="protein sequence ID" value="KYM87485.1"/>
    <property type="molecule type" value="Genomic_DNA"/>
</dbReference>